<dbReference type="SMART" id="SM00812">
    <property type="entry name" value="Alpha_L_fucos"/>
    <property type="match status" value="1"/>
</dbReference>
<dbReference type="PIRSF" id="PIRSF001092">
    <property type="entry name" value="Alpha-L-fucosidase"/>
    <property type="match status" value="1"/>
</dbReference>
<dbReference type="GO" id="GO:0004560">
    <property type="term" value="F:alpha-L-fucosidase activity"/>
    <property type="evidence" value="ECO:0007669"/>
    <property type="project" value="InterPro"/>
</dbReference>
<dbReference type="AlphaFoldDB" id="A0A0P0FPJ3"/>
<evidence type="ECO:0000256" key="5">
    <source>
        <dbReference type="ARBA" id="ARBA00022801"/>
    </source>
</evidence>
<sequence>MKNALFILCLFLFPLEMVAQFENYKMDWTKISNESQYNSEPEWLKDAKFGIYFHWGVYSVPAYSYEWYPRLMFMENRKEYKYHKEHYGDPKKVGYEALVPLFKAEKFNAKEWVDLFQLAGAKFAGPVAEHHDGFAMWDTQTTPWNSVLMGPQKDIVGEIQQEIKKHGMKLITTFHHARLLQRYKNDVNRTKTPDFWDMWDSHFPYLENMPTSSNNPMLRLLYGNVTPEEFYEPIWFGALKEVIDKYSPDVIWFDAWLDMIPEEYLYKFAEYYIKEAKKKGKEVTICRKQGDLPLNVSIENLEKSRKQNIEPRLWMTDETISTDSWSYTENMELKTSKDLIDVLVDIVSKNGVLLLNVSPRADGTIPVEQKDILLSIGEWLKVNGEAIYNTRPWYMYGEGPTTQPEGDFKNHKEFLKVKYSSNDIRYTTKENIVYAITLGMPKAGTSLLLKGFAGASVPSSVKVKNVRVLGSNQVIKWKETPEGLQVETPIMEGDKAISFKIECE</sequence>
<dbReference type="STRING" id="246787.BcellWH2_02285"/>
<keyword evidence="4 7" id="KW-0732">Signal</keyword>
<reference evidence="11 13" key="2">
    <citation type="journal article" date="2019" name="Nat. Med.">
        <title>A library of human gut bacterial isolates paired with longitudinal multiomics data enables mechanistic microbiome research.</title>
        <authorList>
            <person name="Poyet M."/>
            <person name="Groussin M."/>
            <person name="Gibbons S.M."/>
            <person name="Avila-Pacheco J."/>
            <person name="Jiang X."/>
            <person name="Kearney S.M."/>
            <person name="Perrotta A.R."/>
            <person name="Berdy B."/>
            <person name="Zhao S."/>
            <person name="Lieberman T.D."/>
            <person name="Swanson P.K."/>
            <person name="Smith M."/>
            <person name="Roesemann S."/>
            <person name="Alexander J.E."/>
            <person name="Rich S.A."/>
            <person name="Livny J."/>
            <person name="Vlamakis H."/>
            <person name="Clish C."/>
            <person name="Bullock K."/>
            <person name="Deik A."/>
            <person name="Scott J."/>
            <person name="Pierce K.A."/>
            <person name="Xavier R.J."/>
            <person name="Alm E.J."/>
        </authorList>
    </citation>
    <scope>NUCLEOTIDE SEQUENCE [LARGE SCALE GENOMIC DNA]</scope>
    <source>
        <strain evidence="11 13">BIOML-A6</strain>
    </source>
</reference>
<feature type="domain" description="Glycoside hydrolase family 29 N-terminal" evidence="8">
    <location>
        <begin position="20"/>
        <end position="385"/>
    </location>
</feature>
<dbReference type="KEGG" id="bcel:BcellWH2_02285"/>
<dbReference type="InterPro" id="IPR031919">
    <property type="entry name" value="Fucosidase_C"/>
</dbReference>
<evidence type="ECO:0000259" key="9">
    <source>
        <dbReference type="Pfam" id="PF16757"/>
    </source>
</evidence>
<name>A0A0P0FPJ3_9BACE</name>
<evidence type="ECO:0000259" key="8">
    <source>
        <dbReference type="Pfam" id="PF01120"/>
    </source>
</evidence>
<dbReference type="EC" id="3.2.1.51" evidence="3"/>
<dbReference type="EMBL" id="CP012801">
    <property type="protein sequence ID" value="ALJ59525.1"/>
    <property type="molecule type" value="Genomic_DNA"/>
</dbReference>
<dbReference type="Pfam" id="PF16757">
    <property type="entry name" value="Fucosidase_C"/>
    <property type="match status" value="1"/>
</dbReference>
<comment type="function">
    <text evidence="1">Alpha-L-fucosidase is responsible for hydrolyzing the alpha-1,6-linked fucose joined to the reducing-end N-acetylglucosamine of the carbohydrate moieties of glycoproteins.</text>
</comment>
<proteinExistence type="inferred from homology"/>
<dbReference type="SUPFAM" id="SSF51445">
    <property type="entry name" value="(Trans)glycosidases"/>
    <property type="match status" value="1"/>
</dbReference>
<gene>
    <name evidence="10" type="ORF">BcellWH2_02285</name>
    <name evidence="11" type="ORF">F2Y81_10765</name>
</gene>
<dbReference type="GO" id="GO:0005764">
    <property type="term" value="C:lysosome"/>
    <property type="evidence" value="ECO:0007669"/>
    <property type="project" value="TreeGrafter"/>
</dbReference>
<dbReference type="Pfam" id="PF01120">
    <property type="entry name" value="Alpha_L_fucos"/>
    <property type="match status" value="1"/>
</dbReference>
<comment type="similarity">
    <text evidence="2">Belongs to the glycosyl hydrolase 29 family.</text>
</comment>
<dbReference type="Proteomes" id="UP000448877">
    <property type="component" value="Unassembled WGS sequence"/>
</dbReference>
<dbReference type="GO" id="GO:0016139">
    <property type="term" value="P:glycoside catabolic process"/>
    <property type="evidence" value="ECO:0007669"/>
    <property type="project" value="TreeGrafter"/>
</dbReference>
<dbReference type="EMBL" id="VVYV01000015">
    <property type="protein sequence ID" value="KAA5418912.1"/>
    <property type="molecule type" value="Genomic_DNA"/>
</dbReference>
<evidence type="ECO:0000256" key="4">
    <source>
        <dbReference type="ARBA" id="ARBA00022729"/>
    </source>
</evidence>
<evidence type="ECO:0000313" key="13">
    <source>
        <dbReference type="Proteomes" id="UP000448877"/>
    </source>
</evidence>
<protein>
    <recommendedName>
        <fullName evidence="3">alpha-L-fucosidase</fullName>
        <ecNumber evidence="3">3.2.1.51</ecNumber>
    </recommendedName>
</protein>
<evidence type="ECO:0000256" key="7">
    <source>
        <dbReference type="SAM" id="SignalP"/>
    </source>
</evidence>
<dbReference type="PANTHER" id="PTHR10030">
    <property type="entry name" value="ALPHA-L-FUCOSIDASE"/>
    <property type="match status" value="1"/>
</dbReference>
<dbReference type="GeneID" id="66306348"/>
<dbReference type="InterPro" id="IPR057739">
    <property type="entry name" value="Glyco_hydro_29_N"/>
</dbReference>
<keyword evidence="5" id="KW-0378">Hydrolase</keyword>
<evidence type="ECO:0000313" key="10">
    <source>
        <dbReference type="EMBL" id="ALJ59525.1"/>
    </source>
</evidence>
<evidence type="ECO:0000256" key="2">
    <source>
        <dbReference type="ARBA" id="ARBA00007951"/>
    </source>
</evidence>
<dbReference type="InterPro" id="IPR000933">
    <property type="entry name" value="Glyco_hydro_29"/>
</dbReference>
<dbReference type="Gene3D" id="2.60.40.1180">
    <property type="entry name" value="Golgi alpha-mannosidase II"/>
    <property type="match status" value="1"/>
</dbReference>
<dbReference type="InterPro" id="IPR017853">
    <property type="entry name" value="GH"/>
</dbReference>
<dbReference type="GO" id="GO:0006004">
    <property type="term" value="P:fucose metabolic process"/>
    <property type="evidence" value="ECO:0007669"/>
    <property type="project" value="InterPro"/>
</dbReference>
<dbReference type="InterPro" id="IPR013780">
    <property type="entry name" value="Glyco_hydro_b"/>
</dbReference>
<dbReference type="eggNOG" id="COG3669">
    <property type="taxonomic scope" value="Bacteria"/>
</dbReference>
<evidence type="ECO:0000256" key="1">
    <source>
        <dbReference type="ARBA" id="ARBA00004071"/>
    </source>
</evidence>
<organism evidence="10 12">
    <name type="scientific">Bacteroides cellulosilyticus</name>
    <dbReference type="NCBI Taxonomy" id="246787"/>
    <lineage>
        <taxon>Bacteria</taxon>
        <taxon>Pseudomonadati</taxon>
        <taxon>Bacteroidota</taxon>
        <taxon>Bacteroidia</taxon>
        <taxon>Bacteroidales</taxon>
        <taxon>Bacteroidaceae</taxon>
        <taxon>Bacteroides</taxon>
    </lineage>
</organism>
<dbReference type="InterPro" id="IPR016286">
    <property type="entry name" value="FUC_metazoa-typ"/>
</dbReference>
<evidence type="ECO:0000256" key="3">
    <source>
        <dbReference type="ARBA" id="ARBA00012662"/>
    </source>
</evidence>
<evidence type="ECO:0000313" key="12">
    <source>
        <dbReference type="Proteomes" id="UP000061809"/>
    </source>
</evidence>
<dbReference type="PANTHER" id="PTHR10030:SF37">
    <property type="entry name" value="ALPHA-L-FUCOSIDASE-RELATED"/>
    <property type="match status" value="1"/>
</dbReference>
<reference evidence="10 12" key="1">
    <citation type="journal article" date="2015" name="Science">
        <title>Genetic determinants of in vivo fitness and diet responsiveness in multiple human gut Bacteroides.</title>
        <authorList>
            <person name="Wu M."/>
            <person name="McNulty N.P."/>
            <person name="Rodionov D.A."/>
            <person name="Khoroshkin M.S."/>
            <person name="Griffin N.W."/>
            <person name="Cheng J."/>
            <person name="Latreille P."/>
            <person name="Kerstetter R.A."/>
            <person name="Terrapon N."/>
            <person name="Henrissat B."/>
            <person name="Osterman A.L."/>
            <person name="Gordon J.I."/>
        </authorList>
    </citation>
    <scope>NUCLEOTIDE SEQUENCE [LARGE SCALE GENOMIC DNA]</scope>
    <source>
        <strain evidence="10 12">WH2</strain>
    </source>
</reference>
<dbReference type="PATRIC" id="fig|246787.4.peg.2346"/>
<feature type="signal peptide" evidence="7">
    <location>
        <begin position="1"/>
        <end position="19"/>
    </location>
</feature>
<dbReference type="RefSeq" id="WP_007216966.1">
    <property type="nucleotide sequence ID" value="NZ_CABMLT010000002.1"/>
</dbReference>
<evidence type="ECO:0000256" key="6">
    <source>
        <dbReference type="ARBA" id="ARBA00023295"/>
    </source>
</evidence>
<feature type="domain" description="Alpha-L-fucosidase C-terminal" evidence="9">
    <location>
        <begin position="421"/>
        <end position="492"/>
    </location>
</feature>
<feature type="chain" id="PRO_5013461136" description="alpha-L-fucosidase" evidence="7">
    <location>
        <begin position="20"/>
        <end position="504"/>
    </location>
</feature>
<evidence type="ECO:0000313" key="11">
    <source>
        <dbReference type="EMBL" id="KAA5418912.1"/>
    </source>
</evidence>
<dbReference type="Proteomes" id="UP000061809">
    <property type="component" value="Chromosome"/>
</dbReference>
<accession>A0A0P0FPJ3</accession>
<dbReference type="Gene3D" id="3.20.20.80">
    <property type="entry name" value="Glycosidases"/>
    <property type="match status" value="1"/>
</dbReference>
<keyword evidence="6" id="KW-0326">Glycosidase</keyword>